<evidence type="ECO:0000313" key="12">
    <source>
        <dbReference type="EMBL" id="CAD9162642.1"/>
    </source>
</evidence>
<evidence type="ECO:0000256" key="7">
    <source>
        <dbReference type="ARBA" id="ARBA00023136"/>
    </source>
</evidence>
<gene>
    <name evidence="12" type="ORF">ACAT0790_LOCUS39407</name>
</gene>
<evidence type="ECO:0000256" key="4">
    <source>
        <dbReference type="ARBA" id="ARBA00022741"/>
    </source>
</evidence>
<feature type="domain" description="ABC transmembrane type-1" evidence="11">
    <location>
        <begin position="866"/>
        <end position="1112"/>
    </location>
</feature>
<dbReference type="CDD" id="cd03250">
    <property type="entry name" value="ABCC_MRP_domain1"/>
    <property type="match status" value="1"/>
</dbReference>
<dbReference type="GO" id="GO:0140359">
    <property type="term" value="F:ABC-type transporter activity"/>
    <property type="evidence" value="ECO:0007669"/>
    <property type="project" value="InterPro"/>
</dbReference>
<feature type="transmembrane region" description="Helical" evidence="9">
    <location>
        <begin position="368"/>
        <end position="389"/>
    </location>
</feature>
<comment type="subcellular location">
    <subcellularLocation>
        <location evidence="1">Membrane</location>
        <topology evidence="1">Multi-pass membrane protein</topology>
    </subcellularLocation>
</comment>
<dbReference type="PANTHER" id="PTHR24223">
    <property type="entry name" value="ATP-BINDING CASSETTE SUB-FAMILY C"/>
    <property type="match status" value="1"/>
</dbReference>
<evidence type="ECO:0008006" key="13">
    <source>
        <dbReference type="Google" id="ProtNLM"/>
    </source>
</evidence>
<dbReference type="PROSITE" id="PS50893">
    <property type="entry name" value="ABC_TRANSPORTER_2"/>
    <property type="match status" value="2"/>
</dbReference>
<dbReference type="InterPro" id="IPR003593">
    <property type="entry name" value="AAA+_ATPase"/>
</dbReference>
<feature type="transmembrane region" description="Helical" evidence="9">
    <location>
        <begin position="1074"/>
        <end position="1094"/>
    </location>
</feature>
<sequence>MYLPDPSLCNDDDVLMLPQISNRAWNALPDAAEVHKQFGIPPYSICIIFGAVAFVYVFSVIRSVMSVYKATKGEAVSKYPEADAWARSKFDWLWMGWATLWISRWGTADNSALTKISSADIPMSDPNDECELCFRKFEKLWKEELARVGSANASLLKVVTRFVTYKKIFAIAFWNAFYEGFMFLGPPMAIKWVTKYLNWLYTQRGLGMAITQEQLVCPSLIMILTFCGLPILMAISNSMCTMLNGRISIRIDGALSLAVYDKAQRLPVVQDDDDDLALVQKKKNTSGSTDADEKSPEDIEFEQTPVDDHEKLWANGGVNKRFNLVQVVTNDINTNLMMIPNSLARMVVMIPVLIGTLCMLVTDIGLAFFFSLAMAILNLGLMTSVGLLMRNSLGMFYSTSGKRLQFLQEVLVGIRFVKGCGAEGIVQDRLAKARAIELRSLDVFYTIQCFMFILTLQLPKLYILASLGGYAMIKHGDVEPTIIMSVIPLLMSVQGAIAVVFSLIPTLVMALPSCRRLETFFKIKEAPRSAALPLEVGVHHTEKKDPPYIAMTQPGDATTLRIQGHFSWQSFTPPLLTDVDIRVPQGALVAVIGAVGSGKSTLLHAILGELFPHGDTRIEMPRRMAYSAQNPHLFEGSLKDNVLIGTPMDPARYKEAIYSACLVPDLEMLPGGDEVPVGGRGITLSGGQKARVSMARAAYNDSELVLIDDPFAAVDAHTGRFLNENLLHGPLLRNRSRVIVCQPDSERMPRFDWVIIMKDGRITVQGPAKDVMKSPDYQKLMCSAVQGEVLDDAPPDKSQSTKILEVQEAYELREEECEGRASMATLAYFGRMGGWLGIGTCITFYLVKNVLDMKTQVQLSMWMSHGSLYDSGLTQIKPNPWTYMLNYVFWMAGSTVAWFVCWVGGQSWTLGISEGCHRAMCKALLRAPIDRFYDKTPTGRIMNRMANDMMNVDMQVFVGCCSTIGMIWSMSVPIYYVHLTMPLWFTLITVPMYYLVMLLISLYWKTMVPLRYLMQVSKSGVSSEIADVENTPSSVRAYNMEEYRLSIFALAVRKMIAADFLGRIVCIRWLCNRLFVLGGFFVAGLALLCIWLPGALDVGSASLVINTMFSIIVMIEGNLSTGSMAQYQIIAMNRIYEYTALPEEREEILPTDTAFQSMSVSMQRVDLGLLERTDMNGTVHVSRMQRGAMEALLSQHKDKQILVASKGKMLADLAPGCAGLRGLHKWHRIVCVNGEQGNLNTLVNELIDGESEEIHMLVESGWLADGVKIEIKDLRVGYADVPQDVLHGISLIVPRFCKAGVVGPTGCGKSTLLLCLLRMLEPRDGVILLEGVDTTSIGLRTLRNAIGLVPQDPVLLQGTLRFNIDPFEFYSDARILEALELVHMKDYVLGLDGGLDFTISGEGANLSFGQRQLLSLARNIVRKPMLLLLDEATSAIDPHTQELLQATIQAAFPDSTMVVIAHRLETILDFDMGIVMDRGRVAELGPLRELAGIKDGKLAKMLAAKGLSLPPPPAEAGKKL</sequence>
<feature type="transmembrane region" description="Helical" evidence="9">
    <location>
        <begin position="343"/>
        <end position="362"/>
    </location>
</feature>
<evidence type="ECO:0000256" key="2">
    <source>
        <dbReference type="ARBA" id="ARBA00022448"/>
    </source>
</evidence>
<evidence type="ECO:0000256" key="8">
    <source>
        <dbReference type="SAM" id="MobiDB-lite"/>
    </source>
</evidence>
<dbReference type="GO" id="GO:0005524">
    <property type="term" value="F:ATP binding"/>
    <property type="evidence" value="ECO:0007669"/>
    <property type="project" value="UniProtKB-KW"/>
</dbReference>
<dbReference type="Pfam" id="PF00005">
    <property type="entry name" value="ABC_tran"/>
    <property type="match status" value="2"/>
</dbReference>
<proteinExistence type="predicted"/>
<feature type="transmembrane region" description="Helical" evidence="9">
    <location>
        <begin position="443"/>
        <end position="462"/>
    </location>
</feature>
<dbReference type="SUPFAM" id="SSF52540">
    <property type="entry name" value="P-loop containing nucleoside triphosphate hydrolases"/>
    <property type="match status" value="2"/>
</dbReference>
<dbReference type="InterPro" id="IPR017871">
    <property type="entry name" value="ABC_transporter-like_CS"/>
</dbReference>
<dbReference type="Gene3D" id="1.20.1560.10">
    <property type="entry name" value="ABC transporter type 1, transmembrane domain"/>
    <property type="match status" value="2"/>
</dbReference>
<keyword evidence="6 9" id="KW-1133">Transmembrane helix</keyword>
<dbReference type="CDD" id="cd03244">
    <property type="entry name" value="ABCC_MRP_domain2"/>
    <property type="match status" value="1"/>
</dbReference>
<feature type="transmembrane region" description="Helical" evidence="9">
    <location>
        <begin position="983"/>
        <end position="1004"/>
    </location>
</feature>
<keyword evidence="7 9" id="KW-0472">Membrane</keyword>
<feature type="transmembrane region" description="Helical" evidence="9">
    <location>
        <begin position="220"/>
        <end position="240"/>
    </location>
</feature>
<dbReference type="SUPFAM" id="SSF90123">
    <property type="entry name" value="ABC transporter transmembrane region"/>
    <property type="match status" value="2"/>
</dbReference>
<dbReference type="PROSITE" id="PS50929">
    <property type="entry name" value="ABC_TM1F"/>
    <property type="match status" value="2"/>
</dbReference>
<dbReference type="GO" id="GO:0016887">
    <property type="term" value="F:ATP hydrolysis activity"/>
    <property type="evidence" value="ECO:0007669"/>
    <property type="project" value="InterPro"/>
</dbReference>
<dbReference type="InterPro" id="IPR050173">
    <property type="entry name" value="ABC_transporter_C-like"/>
</dbReference>
<evidence type="ECO:0000256" key="5">
    <source>
        <dbReference type="ARBA" id="ARBA00022840"/>
    </source>
</evidence>
<reference evidence="12" key="1">
    <citation type="submission" date="2021-01" db="EMBL/GenBank/DDBJ databases">
        <authorList>
            <person name="Corre E."/>
            <person name="Pelletier E."/>
            <person name="Niang G."/>
            <person name="Scheremetjew M."/>
            <person name="Finn R."/>
            <person name="Kale V."/>
            <person name="Holt S."/>
            <person name="Cochrane G."/>
            <person name="Meng A."/>
            <person name="Brown T."/>
            <person name="Cohen L."/>
        </authorList>
    </citation>
    <scope>NUCLEOTIDE SEQUENCE</scope>
    <source>
        <strain evidence="12">OF101</strain>
    </source>
</reference>
<evidence type="ECO:0000256" key="3">
    <source>
        <dbReference type="ARBA" id="ARBA00022692"/>
    </source>
</evidence>
<dbReference type="EMBL" id="HBGE01065731">
    <property type="protein sequence ID" value="CAD9162642.1"/>
    <property type="molecule type" value="Transcribed_RNA"/>
</dbReference>
<feature type="domain" description="ABC transporter" evidence="10">
    <location>
        <begin position="1269"/>
        <end position="1503"/>
    </location>
</feature>
<evidence type="ECO:0000259" key="10">
    <source>
        <dbReference type="PROSITE" id="PS50893"/>
    </source>
</evidence>
<feature type="transmembrane region" description="Helical" evidence="9">
    <location>
        <begin position="40"/>
        <end position="61"/>
    </location>
</feature>
<feature type="region of interest" description="Disordered" evidence="8">
    <location>
        <begin position="280"/>
        <end position="300"/>
    </location>
</feature>
<keyword evidence="5" id="KW-0067">ATP-binding</keyword>
<organism evidence="12">
    <name type="scientific">Alexandrium catenella</name>
    <name type="common">Red tide dinoflagellate</name>
    <name type="synonym">Gonyaulax catenella</name>
    <dbReference type="NCBI Taxonomy" id="2925"/>
    <lineage>
        <taxon>Eukaryota</taxon>
        <taxon>Sar</taxon>
        <taxon>Alveolata</taxon>
        <taxon>Dinophyceae</taxon>
        <taxon>Gonyaulacales</taxon>
        <taxon>Pyrocystaceae</taxon>
        <taxon>Alexandrium</taxon>
    </lineage>
</organism>
<dbReference type="InterPro" id="IPR011527">
    <property type="entry name" value="ABC1_TM_dom"/>
</dbReference>
<dbReference type="GO" id="GO:0016020">
    <property type="term" value="C:membrane"/>
    <property type="evidence" value="ECO:0007669"/>
    <property type="project" value="UniProtKB-SubCell"/>
</dbReference>
<feature type="domain" description="ABC transporter" evidence="10">
    <location>
        <begin position="560"/>
        <end position="784"/>
    </location>
</feature>
<name>A0A7S1RCI9_ALECA</name>
<evidence type="ECO:0000256" key="9">
    <source>
        <dbReference type="SAM" id="Phobius"/>
    </source>
</evidence>
<feature type="transmembrane region" description="Helical" evidence="9">
    <location>
        <begin position="828"/>
        <end position="847"/>
    </location>
</feature>
<feature type="transmembrane region" description="Helical" evidence="9">
    <location>
        <begin position="887"/>
        <end position="905"/>
    </location>
</feature>
<evidence type="ECO:0000256" key="1">
    <source>
        <dbReference type="ARBA" id="ARBA00004141"/>
    </source>
</evidence>
<keyword evidence="4" id="KW-0547">Nucleotide-binding</keyword>
<feature type="domain" description="ABC transmembrane type-1" evidence="11">
    <location>
        <begin position="180"/>
        <end position="509"/>
    </location>
</feature>
<dbReference type="PROSITE" id="PS00211">
    <property type="entry name" value="ABC_TRANSPORTER_1"/>
    <property type="match status" value="2"/>
</dbReference>
<dbReference type="InterPro" id="IPR036640">
    <property type="entry name" value="ABC1_TM_sf"/>
</dbReference>
<keyword evidence="3 9" id="KW-0812">Transmembrane</keyword>
<feature type="transmembrane region" description="Helical" evidence="9">
    <location>
        <begin position="482"/>
        <end position="511"/>
    </location>
</feature>
<dbReference type="Gene3D" id="3.40.50.300">
    <property type="entry name" value="P-loop containing nucleotide triphosphate hydrolases"/>
    <property type="match status" value="2"/>
</dbReference>
<dbReference type="InterPro" id="IPR003439">
    <property type="entry name" value="ABC_transporter-like_ATP-bd"/>
</dbReference>
<protein>
    <recommendedName>
        <fullName evidence="13">ATP-dependent transporter ycf16</fullName>
    </recommendedName>
</protein>
<feature type="transmembrane region" description="Helical" evidence="9">
    <location>
        <begin position="168"/>
        <end position="190"/>
    </location>
</feature>
<dbReference type="SMART" id="SM00382">
    <property type="entry name" value="AAA"/>
    <property type="match status" value="2"/>
</dbReference>
<evidence type="ECO:0000259" key="11">
    <source>
        <dbReference type="PROSITE" id="PS50929"/>
    </source>
</evidence>
<evidence type="ECO:0000256" key="6">
    <source>
        <dbReference type="ARBA" id="ARBA00022989"/>
    </source>
</evidence>
<feature type="transmembrane region" description="Helical" evidence="9">
    <location>
        <begin position="954"/>
        <end position="977"/>
    </location>
</feature>
<accession>A0A7S1RCI9</accession>
<dbReference type="InterPro" id="IPR027417">
    <property type="entry name" value="P-loop_NTPase"/>
</dbReference>
<dbReference type="Pfam" id="PF00664">
    <property type="entry name" value="ABC_membrane"/>
    <property type="match status" value="1"/>
</dbReference>
<keyword evidence="2" id="KW-0813">Transport</keyword>
<dbReference type="FunFam" id="3.40.50.300:FF:000163">
    <property type="entry name" value="Multidrug resistance-associated protein member 4"/>
    <property type="match status" value="1"/>
</dbReference>